<organism evidence="2">
    <name type="scientific">Fructobacillus tropaeoli</name>
    <dbReference type="NCBI Taxonomy" id="709323"/>
    <lineage>
        <taxon>Bacteria</taxon>
        <taxon>Bacillati</taxon>
        <taxon>Bacillota</taxon>
        <taxon>Bacilli</taxon>
        <taxon>Lactobacillales</taxon>
        <taxon>Lactobacillaceae</taxon>
        <taxon>Fructobacillus</taxon>
    </lineage>
</organism>
<accession>A0A3F3GZ97</accession>
<dbReference type="Gene3D" id="3.40.50.720">
    <property type="entry name" value="NAD(P)-binding Rossmann-like Domain"/>
    <property type="match status" value="1"/>
</dbReference>
<dbReference type="EMBL" id="DF968081">
    <property type="protein sequence ID" value="GAP04275.1"/>
    <property type="molecule type" value="Genomic_DNA"/>
</dbReference>
<dbReference type="Pfam" id="PF00899">
    <property type="entry name" value="ThiF"/>
    <property type="match status" value="1"/>
</dbReference>
<protein>
    <submittedName>
        <fullName evidence="2">Thiamine biosynthesis protein ThiF</fullName>
    </submittedName>
</protein>
<dbReference type="GO" id="GO:0061503">
    <property type="term" value="F:tRNA threonylcarbamoyladenosine dehydratase"/>
    <property type="evidence" value="ECO:0007669"/>
    <property type="project" value="TreeGrafter"/>
</dbReference>
<dbReference type="NCBIfam" id="NF006395">
    <property type="entry name" value="PRK08644.1"/>
    <property type="match status" value="1"/>
</dbReference>
<proteinExistence type="predicted"/>
<dbReference type="PANTHER" id="PTHR43267:SF3">
    <property type="entry name" value="THIF PROTEIN"/>
    <property type="match status" value="1"/>
</dbReference>
<dbReference type="SUPFAM" id="SSF69572">
    <property type="entry name" value="Activating enzymes of the ubiquitin-like proteins"/>
    <property type="match status" value="1"/>
</dbReference>
<dbReference type="STRING" id="709323.GCA_001047135_00820"/>
<reference evidence="2" key="1">
    <citation type="journal article" date="2015" name="BMC Genomics">
        <title>Comparative genomics of Fructobacillus spp. and Leuconostoc spp. reveals niche-specific evolution of Fructobacillus spp.</title>
        <authorList>
            <person name="Endo A."/>
            <person name="Tanizawa Y."/>
            <person name="Tanaka N."/>
            <person name="Maeno S."/>
            <person name="Kumar H."/>
            <person name="Shiwa Y."/>
            <person name="Okada S."/>
            <person name="Yoshikawa H."/>
            <person name="Dicks L."/>
            <person name="Nakagawa J."/>
            <person name="Arita M."/>
        </authorList>
    </citation>
    <scope>NUCLEOTIDE SEQUENCE [LARGE SCALE GENOMIC DNA]</scope>
    <source>
        <strain evidence="2">F214-1</strain>
    </source>
</reference>
<dbReference type="InterPro" id="IPR045886">
    <property type="entry name" value="ThiF/MoeB/HesA"/>
</dbReference>
<dbReference type="GO" id="GO:0008641">
    <property type="term" value="F:ubiquitin-like modifier activating enzyme activity"/>
    <property type="evidence" value="ECO:0007669"/>
    <property type="project" value="InterPro"/>
</dbReference>
<evidence type="ECO:0000313" key="2">
    <source>
        <dbReference type="EMBL" id="GAP04275.1"/>
    </source>
</evidence>
<gene>
    <name evidence="2" type="ORF">FTRO_0040100</name>
</gene>
<sequence>MTTIAIDGQAVESVYLKMKDRNVANSQEKLAAAHVTIAGSGGLGSNIAIALARAGVGHLTLIDFDEIEHSNLNRQQFKLSQVGLPKVLALKQNILEFNPFVEVTTWQERVTEGNVLDLFTGADIICEAFDDQNAKAMLLRRAQEVLPETPIVMGNGLAGVHDANQIQTVRQSDHVYLCGDGQTKGAEGLMAARVLICAGHQANQILRLILEKETVEE</sequence>
<dbReference type="AlphaFoldDB" id="A0A3F3GZ97"/>
<dbReference type="RefSeq" id="WP_059393708.1">
    <property type="nucleotide sequence ID" value="NZ_CAUZLZ010000004.1"/>
</dbReference>
<feature type="domain" description="THIF-type NAD/FAD binding fold" evidence="1">
    <location>
        <begin position="25"/>
        <end position="214"/>
    </location>
</feature>
<evidence type="ECO:0000259" key="1">
    <source>
        <dbReference type="Pfam" id="PF00899"/>
    </source>
</evidence>
<dbReference type="InterPro" id="IPR012729">
    <property type="entry name" value="ThiF_fam2"/>
</dbReference>
<dbReference type="InterPro" id="IPR035985">
    <property type="entry name" value="Ubiquitin-activating_enz"/>
</dbReference>
<dbReference type="Proteomes" id="UP000064514">
    <property type="component" value="Unassembled WGS sequence"/>
</dbReference>
<dbReference type="InterPro" id="IPR000594">
    <property type="entry name" value="ThiF_NAD_FAD-bd"/>
</dbReference>
<dbReference type="GO" id="GO:0061504">
    <property type="term" value="P:cyclic threonylcarbamoyladenosine biosynthetic process"/>
    <property type="evidence" value="ECO:0007669"/>
    <property type="project" value="TreeGrafter"/>
</dbReference>
<dbReference type="NCBIfam" id="TIGR02354">
    <property type="entry name" value="thiF_fam2"/>
    <property type="match status" value="1"/>
</dbReference>
<name>A0A3F3GZ97_9LACO</name>
<dbReference type="PANTHER" id="PTHR43267">
    <property type="entry name" value="TRNA THREONYLCARBAMOYLADENOSINE DEHYDRATASE"/>
    <property type="match status" value="1"/>
</dbReference>